<comment type="subcellular location">
    <subcellularLocation>
        <location evidence="1">Membrane</location>
    </subcellularLocation>
</comment>
<evidence type="ECO:0000313" key="6">
    <source>
        <dbReference type="EMBL" id="KAK1154105.1"/>
    </source>
</evidence>
<dbReference type="EMBL" id="JAGXEW010000037">
    <property type="protein sequence ID" value="KAK1154105.1"/>
    <property type="molecule type" value="Genomic_DNA"/>
</dbReference>
<accession>A0AAD8CNF3</accession>
<dbReference type="AlphaFoldDB" id="A0AAD8CNF3"/>
<name>A0AAD8CNF3_ACIOX</name>
<dbReference type="InterPro" id="IPR006694">
    <property type="entry name" value="Fatty_acid_hydroxylase"/>
</dbReference>
<protein>
    <submittedName>
        <fullName evidence="6">Cholesterol 25-hydroxylase-like protein</fullName>
    </submittedName>
</protein>
<proteinExistence type="predicted"/>
<evidence type="ECO:0000259" key="5">
    <source>
        <dbReference type="Pfam" id="PF04116"/>
    </source>
</evidence>
<evidence type="ECO:0000256" key="2">
    <source>
        <dbReference type="ARBA" id="ARBA00022692"/>
    </source>
</evidence>
<sequence length="267" mass="30754">MNGSCELQNSLLLQPAWDPIRRRQDLLLSPFFPACFSFVANVSLCLPFAVLDCLGQWWPWLWRYKLRGLGPGGPTAWWGCLGRVAWNQVACILPTTLLLHYLLRPPSSLPPEAPSCLRFLSEVVLCLLLFDTMNFMFHVLIHRVPWLFMKVHSVHHEVQDPFALAAQYSSYWEVLSLQGFAISSAALLGCHPLSEITFHLLNIWLSVEDHCGYDLPWGTHRLLPFNLFGGAPFHTIHHQRFRVNYAPYFTHWDRIFGTYMSPPPLKK</sequence>
<feature type="domain" description="Fatty acid hydroxylase" evidence="5">
    <location>
        <begin position="123"/>
        <end position="258"/>
    </location>
</feature>
<dbReference type="Pfam" id="PF04116">
    <property type="entry name" value="FA_hydroxylase"/>
    <property type="match status" value="1"/>
</dbReference>
<keyword evidence="7" id="KW-1185">Reference proteome</keyword>
<dbReference type="GO" id="GO:0008610">
    <property type="term" value="P:lipid biosynthetic process"/>
    <property type="evidence" value="ECO:0007669"/>
    <property type="project" value="InterPro"/>
</dbReference>
<organism evidence="6 7">
    <name type="scientific">Acipenser oxyrinchus oxyrinchus</name>
    <dbReference type="NCBI Taxonomy" id="40147"/>
    <lineage>
        <taxon>Eukaryota</taxon>
        <taxon>Metazoa</taxon>
        <taxon>Chordata</taxon>
        <taxon>Craniata</taxon>
        <taxon>Vertebrata</taxon>
        <taxon>Euteleostomi</taxon>
        <taxon>Actinopterygii</taxon>
        <taxon>Chondrostei</taxon>
        <taxon>Acipenseriformes</taxon>
        <taxon>Acipenseridae</taxon>
        <taxon>Acipenser</taxon>
    </lineage>
</organism>
<evidence type="ECO:0000313" key="7">
    <source>
        <dbReference type="Proteomes" id="UP001230051"/>
    </source>
</evidence>
<keyword evidence="4" id="KW-0472">Membrane</keyword>
<dbReference type="GO" id="GO:0016020">
    <property type="term" value="C:membrane"/>
    <property type="evidence" value="ECO:0007669"/>
    <property type="project" value="UniProtKB-SubCell"/>
</dbReference>
<reference evidence="6" key="1">
    <citation type="submission" date="2022-02" db="EMBL/GenBank/DDBJ databases">
        <title>Atlantic sturgeon de novo genome assembly.</title>
        <authorList>
            <person name="Stock M."/>
            <person name="Klopp C."/>
            <person name="Guiguen Y."/>
            <person name="Cabau C."/>
            <person name="Parinello H."/>
            <person name="Santidrian Yebra-Pimentel E."/>
            <person name="Kuhl H."/>
            <person name="Dirks R.P."/>
            <person name="Guessner J."/>
            <person name="Wuertz S."/>
            <person name="Du K."/>
            <person name="Schartl M."/>
        </authorList>
    </citation>
    <scope>NUCLEOTIDE SEQUENCE</scope>
    <source>
        <strain evidence="6">STURGEONOMICS-FGT-2020</strain>
        <tissue evidence="6">Whole blood</tissue>
    </source>
</reference>
<keyword evidence="3" id="KW-1133">Transmembrane helix</keyword>
<evidence type="ECO:0000256" key="3">
    <source>
        <dbReference type="ARBA" id="ARBA00022989"/>
    </source>
</evidence>
<dbReference type="GO" id="GO:0016491">
    <property type="term" value="F:oxidoreductase activity"/>
    <property type="evidence" value="ECO:0007669"/>
    <property type="project" value="InterPro"/>
</dbReference>
<evidence type="ECO:0000256" key="1">
    <source>
        <dbReference type="ARBA" id="ARBA00004370"/>
    </source>
</evidence>
<dbReference type="PANTHER" id="PTHR11863">
    <property type="entry name" value="STEROL DESATURASE"/>
    <property type="match status" value="1"/>
</dbReference>
<dbReference type="Proteomes" id="UP001230051">
    <property type="component" value="Unassembled WGS sequence"/>
</dbReference>
<gene>
    <name evidence="6" type="primary">Ch25h</name>
    <name evidence="6" type="ORF">AOXY_G28879</name>
</gene>
<evidence type="ECO:0000256" key="4">
    <source>
        <dbReference type="ARBA" id="ARBA00023136"/>
    </source>
</evidence>
<dbReference type="InterPro" id="IPR050307">
    <property type="entry name" value="Sterol_Desaturase_Related"/>
</dbReference>
<dbReference type="GO" id="GO:0005506">
    <property type="term" value="F:iron ion binding"/>
    <property type="evidence" value="ECO:0007669"/>
    <property type="project" value="InterPro"/>
</dbReference>
<keyword evidence="2" id="KW-0812">Transmembrane</keyword>
<comment type="caution">
    <text evidence="6">The sequence shown here is derived from an EMBL/GenBank/DDBJ whole genome shotgun (WGS) entry which is preliminary data.</text>
</comment>